<sequence length="190" mass="21371">MELTDGFDWDLDQNWGHEDEKWVPTEKILRVMRSTFFIYVIQYGLPKEQQMLNGSGHADSGKTVVVFYSSTIYLHQCLVQLLLHNNALLLRQFLLQLASQIRNSLRRGHSCLRTPKPTCLAEPFKTGIKQQFDDVVPDLRIVNLRVQGCGCETVEQGLDGVEGGEVDVAGVCTQCADGEREGGFERVGEI</sequence>
<dbReference type="AlphaFoldDB" id="A0A6A6R7I4"/>
<proteinExistence type="predicted"/>
<evidence type="ECO:0000313" key="1">
    <source>
        <dbReference type="EMBL" id="KAF2499703.1"/>
    </source>
</evidence>
<protein>
    <submittedName>
        <fullName evidence="1">Uncharacterized protein</fullName>
    </submittedName>
</protein>
<accession>A0A6A6R7I4</accession>
<organism evidence="1 2">
    <name type="scientific">Lophium mytilinum</name>
    <dbReference type="NCBI Taxonomy" id="390894"/>
    <lineage>
        <taxon>Eukaryota</taxon>
        <taxon>Fungi</taxon>
        <taxon>Dikarya</taxon>
        <taxon>Ascomycota</taxon>
        <taxon>Pezizomycotina</taxon>
        <taxon>Dothideomycetes</taxon>
        <taxon>Pleosporomycetidae</taxon>
        <taxon>Mytilinidiales</taxon>
        <taxon>Mytilinidiaceae</taxon>
        <taxon>Lophium</taxon>
    </lineage>
</organism>
<dbReference type="EMBL" id="MU004184">
    <property type="protein sequence ID" value="KAF2499703.1"/>
    <property type="molecule type" value="Genomic_DNA"/>
</dbReference>
<name>A0A6A6R7I4_9PEZI</name>
<gene>
    <name evidence="1" type="ORF">BU16DRAFT_280521</name>
</gene>
<keyword evidence="2" id="KW-1185">Reference proteome</keyword>
<dbReference type="Proteomes" id="UP000799750">
    <property type="component" value="Unassembled WGS sequence"/>
</dbReference>
<reference evidence="1" key="1">
    <citation type="journal article" date="2020" name="Stud. Mycol.">
        <title>101 Dothideomycetes genomes: a test case for predicting lifestyles and emergence of pathogens.</title>
        <authorList>
            <person name="Haridas S."/>
            <person name="Albert R."/>
            <person name="Binder M."/>
            <person name="Bloem J."/>
            <person name="Labutti K."/>
            <person name="Salamov A."/>
            <person name="Andreopoulos B."/>
            <person name="Baker S."/>
            <person name="Barry K."/>
            <person name="Bills G."/>
            <person name="Bluhm B."/>
            <person name="Cannon C."/>
            <person name="Castanera R."/>
            <person name="Culley D."/>
            <person name="Daum C."/>
            <person name="Ezra D."/>
            <person name="Gonzalez J."/>
            <person name="Henrissat B."/>
            <person name="Kuo A."/>
            <person name="Liang C."/>
            <person name="Lipzen A."/>
            <person name="Lutzoni F."/>
            <person name="Magnuson J."/>
            <person name="Mondo S."/>
            <person name="Nolan M."/>
            <person name="Ohm R."/>
            <person name="Pangilinan J."/>
            <person name="Park H.-J."/>
            <person name="Ramirez L."/>
            <person name="Alfaro M."/>
            <person name="Sun H."/>
            <person name="Tritt A."/>
            <person name="Yoshinaga Y."/>
            <person name="Zwiers L.-H."/>
            <person name="Turgeon B."/>
            <person name="Goodwin S."/>
            <person name="Spatafora J."/>
            <person name="Crous P."/>
            <person name="Grigoriev I."/>
        </authorList>
    </citation>
    <scope>NUCLEOTIDE SEQUENCE</scope>
    <source>
        <strain evidence="1">CBS 269.34</strain>
    </source>
</reference>
<evidence type="ECO:0000313" key="2">
    <source>
        <dbReference type="Proteomes" id="UP000799750"/>
    </source>
</evidence>